<accession>A0A422QBX7</accession>
<dbReference type="InterPro" id="IPR003100">
    <property type="entry name" value="PAZ_dom"/>
</dbReference>
<dbReference type="SUPFAM" id="SSF53098">
    <property type="entry name" value="Ribonuclease H-like"/>
    <property type="match status" value="1"/>
</dbReference>
<reference evidence="4 5" key="1">
    <citation type="journal article" date="2018" name="BMC Genomics">
        <title>Genomic comparison of Trypanosoma conorhini and Trypanosoma rangeli to Trypanosoma cruzi strains of high and low virulence.</title>
        <authorList>
            <person name="Bradwell K.R."/>
            <person name="Koparde V.N."/>
            <person name="Matveyev A.V."/>
            <person name="Serrano M.G."/>
            <person name="Alves J.M."/>
            <person name="Parikh H."/>
            <person name="Huang B."/>
            <person name="Lee V."/>
            <person name="Espinosa-Alvarez O."/>
            <person name="Ortiz P.A."/>
            <person name="Costa-Martins A.G."/>
            <person name="Teixeira M.M."/>
            <person name="Buck G.A."/>
        </authorList>
    </citation>
    <scope>NUCLEOTIDE SEQUENCE [LARGE SCALE GENOMIC DNA]</scope>
    <source>
        <strain evidence="4 5">025E</strain>
    </source>
</reference>
<dbReference type="Pfam" id="PF02170">
    <property type="entry name" value="PAZ"/>
    <property type="match status" value="1"/>
</dbReference>
<protein>
    <submittedName>
        <fullName evidence="4">Argonaute-like protein 1</fullName>
    </submittedName>
</protein>
<dbReference type="Pfam" id="PF02171">
    <property type="entry name" value="Piwi"/>
    <property type="match status" value="1"/>
</dbReference>
<dbReference type="RefSeq" id="XP_029232699.1">
    <property type="nucleotide sequence ID" value="XM_029367174.1"/>
</dbReference>
<evidence type="ECO:0000313" key="5">
    <source>
        <dbReference type="Proteomes" id="UP000284403"/>
    </source>
</evidence>
<dbReference type="InterPro" id="IPR036085">
    <property type="entry name" value="PAZ_dom_sf"/>
</dbReference>
<evidence type="ECO:0000256" key="1">
    <source>
        <dbReference type="SAM" id="MobiDB-lite"/>
    </source>
</evidence>
<dbReference type="SMR" id="A0A422QBX7"/>
<dbReference type="GO" id="GO:0003723">
    <property type="term" value="F:RNA binding"/>
    <property type="evidence" value="ECO:0007669"/>
    <property type="project" value="InterPro"/>
</dbReference>
<dbReference type="InterPro" id="IPR012337">
    <property type="entry name" value="RNaseH-like_sf"/>
</dbReference>
<proteinExistence type="predicted"/>
<dbReference type="EMBL" id="MKKU01000004">
    <property type="protein sequence ID" value="RNF27493.1"/>
    <property type="molecule type" value="Genomic_DNA"/>
</dbReference>
<feature type="region of interest" description="Disordered" evidence="1">
    <location>
        <begin position="1"/>
        <end position="110"/>
    </location>
</feature>
<organism evidence="4 5">
    <name type="scientific">Trypanosoma conorhini</name>
    <dbReference type="NCBI Taxonomy" id="83891"/>
    <lineage>
        <taxon>Eukaryota</taxon>
        <taxon>Discoba</taxon>
        <taxon>Euglenozoa</taxon>
        <taxon>Kinetoplastea</taxon>
        <taxon>Metakinetoplastina</taxon>
        <taxon>Trypanosomatida</taxon>
        <taxon>Trypanosomatidae</taxon>
        <taxon>Trypanosoma</taxon>
    </lineage>
</organism>
<dbReference type="Proteomes" id="UP000284403">
    <property type="component" value="Unassembled WGS sequence"/>
</dbReference>
<dbReference type="OrthoDB" id="445936at2759"/>
<dbReference type="GeneID" id="40313836"/>
<dbReference type="Gene3D" id="2.170.260.10">
    <property type="entry name" value="paz domain"/>
    <property type="match status" value="1"/>
</dbReference>
<dbReference type="SUPFAM" id="SSF101690">
    <property type="entry name" value="PAZ domain"/>
    <property type="match status" value="1"/>
</dbReference>
<feature type="domain" description="Piwi" evidence="3">
    <location>
        <begin position="583"/>
        <end position="914"/>
    </location>
</feature>
<evidence type="ECO:0000259" key="3">
    <source>
        <dbReference type="SMART" id="SM00950"/>
    </source>
</evidence>
<feature type="domain" description="PAZ" evidence="2">
    <location>
        <begin position="320"/>
        <end position="450"/>
    </location>
</feature>
<dbReference type="InterPro" id="IPR003165">
    <property type="entry name" value="Piwi"/>
</dbReference>
<feature type="compositionally biased region" description="Gly residues" evidence="1">
    <location>
        <begin position="9"/>
        <end position="106"/>
    </location>
</feature>
<comment type="caution">
    <text evidence="4">The sequence shown here is derived from an EMBL/GenBank/DDBJ whole genome shotgun (WGS) entry which is preliminary data.</text>
</comment>
<evidence type="ECO:0000313" key="4">
    <source>
        <dbReference type="EMBL" id="RNF27493.1"/>
    </source>
</evidence>
<sequence>MEAQRGRGGRGGYGDFGGRGGGRGGGGGDVQGYRGRGGGGDVQGYRGRGGGGDAQGYRGRGGGGDVQGYRGRGGGGDAQGYRGRGGRGGYGDFGGRGGGRGGGGGDRFQNQDREKSAIVDFARDKKYNCPLEATCNMIPIKFDPKKDVFAYILSYEMKDGAPDLQEGLKERASEELLRRMRKEAPADKSFDIDLCVCTGQCILSPQRLPIEEFKHEFSVKSRKGNRTQSYVVTIARPDVITMDGEKYRNEVNSVVGKAVQVCFGEKMGGKYVDIRAGTAAPGGRIATFDCVVPKVVTTTVKGAQVAALQLDALVSVASAQNCLELLEDVKRRERRGVNRAIAERFARKKVCTIFHGHRGAVYTVLEISDKKAKEPAELRKDPDQTFVQYFAQKYGLQLMPEQTLFKCRTSSGKKVLVPPEVLYEMSLSEQDRRQLPLLCSLYPNERMQRVKKAIGRLKQESDGKAIKMLNSYGISLGENFFTVNGNVLPPIEVLVPQANGYKTVQTLGGNTQQGFVRELGGLRHPGDRKSMEVVLYDESQQGVQVLEAIKNQLAKMNSGVRPEHVQHVASLNDAKKLASKNAFAFAFLRRPDKDVYRSLKATWTNKDLLSQVVVKDLSGPREIPIVMAVAQQVSAKGGQLNWVLDINKLCPSVSSKIGSAGVLIIGADIGRDLRELRTEEATLEQDVYTVAFVAFHVCGTRWETYCNHYHVDGRKRSLFAQSPQTEGSTVSEKASMPSEVLSGKLRDFLDEARRHFLDRGLQTSAVLLLRGCASEGELLSAKEHDVDLLSGSLKGNVLWGVVASQRYQHTRFAAVTPKEPDTLCNVPRGFVTREGTDSKFGESFFLNGANCTLGHARATFYAVLGRKPNFPLAEIQALLYGMCFLYPNKTDSLPLPLPLKCASEYARKFVYLRGVDKLPRELRTKLHYL</sequence>
<dbReference type="PANTHER" id="PTHR22891">
    <property type="entry name" value="EUKARYOTIC TRANSLATION INITIATION FACTOR 2C"/>
    <property type="match status" value="1"/>
</dbReference>
<keyword evidence="5" id="KW-1185">Reference proteome</keyword>
<evidence type="ECO:0000259" key="2">
    <source>
        <dbReference type="SMART" id="SM00949"/>
    </source>
</evidence>
<name>A0A422QBX7_9TRYP</name>
<dbReference type="SMART" id="SM00949">
    <property type="entry name" value="PAZ"/>
    <property type="match status" value="1"/>
</dbReference>
<dbReference type="Gene3D" id="3.30.420.10">
    <property type="entry name" value="Ribonuclease H-like superfamily/Ribonuclease H"/>
    <property type="match status" value="1"/>
</dbReference>
<dbReference type="InterPro" id="IPR036397">
    <property type="entry name" value="RNaseH_sf"/>
</dbReference>
<dbReference type="SMART" id="SM00950">
    <property type="entry name" value="Piwi"/>
    <property type="match status" value="1"/>
</dbReference>
<gene>
    <name evidence="4" type="ORF">Tco025E_00225</name>
</gene>
<dbReference type="AlphaFoldDB" id="A0A422QBX7"/>